<comment type="caution">
    <text evidence="1">The sequence shown here is derived from an EMBL/GenBank/DDBJ whole genome shotgun (WGS) entry which is preliminary data.</text>
</comment>
<sequence length="129" mass="14933">MGVLSFCSETALTHILSLSKHKNKLSVQSFYESGVRERDSYMCTERTRSRQRDEERSYKGGALSHVNVLRHMCRTLPSQCELSTLLLDCHSCTAITGKRTKREKIIYFVERERGPIKSRKSQEIDHLLL</sequence>
<protein>
    <submittedName>
        <fullName evidence="1">Uncharacterized protein</fullName>
    </submittedName>
</protein>
<keyword evidence="2" id="KW-1185">Reference proteome</keyword>
<proteinExistence type="predicted"/>
<dbReference type="Proteomes" id="UP000811609">
    <property type="component" value="Chromosome 10"/>
</dbReference>
<dbReference type="AlphaFoldDB" id="A0A8T1PA76"/>
<reference evidence="1" key="1">
    <citation type="submission" date="2020-12" db="EMBL/GenBank/DDBJ databases">
        <title>WGS assembly of Carya illinoinensis cv. Pawnee.</title>
        <authorList>
            <person name="Platts A."/>
            <person name="Shu S."/>
            <person name="Wright S."/>
            <person name="Barry K."/>
            <person name="Edger P."/>
            <person name="Pires J.C."/>
            <person name="Schmutz J."/>
        </authorList>
    </citation>
    <scope>NUCLEOTIDE SEQUENCE</scope>
    <source>
        <tissue evidence="1">Leaf</tissue>
    </source>
</reference>
<gene>
    <name evidence="1" type="ORF">CIPAW_10G074500</name>
</gene>
<evidence type="ECO:0000313" key="1">
    <source>
        <dbReference type="EMBL" id="KAG6639058.1"/>
    </source>
</evidence>
<accession>A0A8T1PA76</accession>
<name>A0A8T1PA76_CARIL</name>
<evidence type="ECO:0000313" key="2">
    <source>
        <dbReference type="Proteomes" id="UP000811609"/>
    </source>
</evidence>
<organism evidence="1 2">
    <name type="scientific">Carya illinoinensis</name>
    <name type="common">Pecan</name>
    <dbReference type="NCBI Taxonomy" id="32201"/>
    <lineage>
        <taxon>Eukaryota</taxon>
        <taxon>Viridiplantae</taxon>
        <taxon>Streptophyta</taxon>
        <taxon>Embryophyta</taxon>
        <taxon>Tracheophyta</taxon>
        <taxon>Spermatophyta</taxon>
        <taxon>Magnoliopsida</taxon>
        <taxon>eudicotyledons</taxon>
        <taxon>Gunneridae</taxon>
        <taxon>Pentapetalae</taxon>
        <taxon>rosids</taxon>
        <taxon>fabids</taxon>
        <taxon>Fagales</taxon>
        <taxon>Juglandaceae</taxon>
        <taxon>Carya</taxon>
    </lineage>
</organism>
<dbReference type="EMBL" id="CM031818">
    <property type="protein sequence ID" value="KAG6639058.1"/>
    <property type="molecule type" value="Genomic_DNA"/>
</dbReference>